<dbReference type="GO" id="GO:0016887">
    <property type="term" value="F:ATP hydrolysis activity"/>
    <property type="evidence" value="ECO:0007669"/>
    <property type="project" value="InterPro"/>
</dbReference>
<dbReference type="InterPro" id="IPR005714">
    <property type="entry name" value="ATPase_T3SS_FliI/YscN"/>
</dbReference>
<dbReference type="Gene3D" id="3.40.50.12240">
    <property type="match status" value="1"/>
</dbReference>
<dbReference type="GO" id="GO:0046933">
    <property type="term" value="F:proton-transporting ATP synthase activity, rotational mechanism"/>
    <property type="evidence" value="ECO:0007669"/>
    <property type="project" value="TreeGrafter"/>
</dbReference>
<keyword evidence="10" id="KW-1185">Reference proteome</keyword>
<dbReference type="Proteomes" id="UP000305539">
    <property type="component" value="Unassembled WGS sequence"/>
</dbReference>
<dbReference type="CDD" id="cd01136">
    <property type="entry name" value="ATPase_flagellum-secretory_path_III"/>
    <property type="match status" value="1"/>
</dbReference>
<dbReference type="NCBIfam" id="TIGR01026">
    <property type="entry name" value="fliI_yscN"/>
    <property type="match status" value="1"/>
</dbReference>
<dbReference type="SMART" id="SM00382">
    <property type="entry name" value="AAA"/>
    <property type="match status" value="1"/>
</dbReference>
<evidence type="ECO:0000256" key="3">
    <source>
        <dbReference type="ARBA" id="ARBA00022490"/>
    </source>
</evidence>
<evidence type="ECO:0000256" key="4">
    <source>
        <dbReference type="ARBA" id="ARBA00022741"/>
    </source>
</evidence>
<dbReference type="GO" id="GO:0005524">
    <property type="term" value="F:ATP binding"/>
    <property type="evidence" value="ECO:0007669"/>
    <property type="project" value="UniProtKB-KW"/>
</dbReference>
<dbReference type="GO" id="GO:0030257">
    <property type="term" value="C:type III protein secretion system complex"/>
    <property type="evidence" value="ECO:0007669"/>
    <property type="project" value="InterPro"/>
</dbReference>
<dbReference type="OrthoDB" id="9803053at2"/>
<dbReference type="InterPro" id="IPR040627">
    <property type="entry name" value="T3SS_ATPase_C"/>
</dbReference>
<dbReference type="InterPro" id="IPR050053">
    <property type="entry name" value="ATPase_alpha/beta_chains"/>
</dbReference>
<evidence type="ECO:0000259" key="8">
    <source>
        <dbReference type="SMART" id="SM00382"/>
    </source>
</evidence>
<gene>
    <name evidence="9" type="ORF">FAZ69_11030</name>
</gene>
<protein>
    <submittedName>
        <fullName evidence="9">FliI/YscN family ATPase</fullName>
    </submittedName>
</protein>
<evidence type="ECO:0000313" key="9">
    <source>
        <dbReference type="EMBL" id="TKC89457.1"/>
    </source>
</evidence>
<dbReference type="SUPFAM" id="SSF52540">
    <property type="entry name" value="P-loop containing nucleoside triphosphate hydrolases"/>
    <property type="match status" value="1"/>
</dbReference>
<comment type="subcellular location">
    <subcellularLocation>
        <location evidence="1">Cytoplasm</location>
    </subcellularLocation>
</comment>
<keyword evidence="7" id="KW-1278">Translocase</keyword>
<name>A0A4U1I7Z5_9BURK</name>
<evidence type="ECO:0000256" key="2">
    <source>
        <dbReference type="ARBA" id="ARBA00022448"/>
    </source>
</evidence>
<keyword evidence="5" id="KW-0067">ATP-binding</keyword>
<dbReference type="FunFam" id="3.40.50.12240:FF:000002">
    <property type="entry name" value="Flagellum-specific ATP synthase FliI"/>
    <property type="match status" value="1"/>
</dbReference>
<dbReference type="AlphaFoldDB" id="A0A4U1I7Z5"/>
<dbReference type="Pfam" id="PF00006">
    <property type="entry name" value="ATP-synt_ab"/>
    <property type="match status" value="1"/>
</dbReference>
<keyword evidence="4" id="KW-0547">Nucleotide-binding</keyword>
<reference evidence="9 10" key="1">
    <citation type="submission" date="2019-04" db="EMBL/GenBank/DDBJ databases">
        <title>Trinickia sp. 7GSK02, isolated from subtropical forest soil.</title>
        <authorList>
            <person name="Gao Z.-H."/>
            <person name="Qiu L.-H."/>
        </authorList>
    </citation>
    <scope>NUCLEOTIDE SEQUENCE [LARGE SCALE GENOMIC DNA]</scope>
    <source>
        <strain evidence="9 10">7GSK02</strain>
    </source>
</reference>
<evidence type="ECO:0000256" key="1">
    <source>
        <dbReference type="ARBA" id="ARBA00004496"/>
    </source>
</evidence>
<dbReference type="PANTHER" id="PTHR15184">
    <property type="entry name" value="ATP SYNTHASE"/>
    <property type="match status" value="1"/>
</dbReference>
<dbReference type="Pfam" id="PF18269">
    <property type="entry name" value="T3SS_ATPase_C"/>
    <property type="match status" value="1"/>
</dbReference>
<dbReference type="RefSeq" id="WP_136894235.1">
    <property type="nucleotide sequence ID" value="NZ_SWJE01000005.1"/>
</dbReference>
<dbReference type="InterPro" id="IPR000194">
    <property type="entry name" value="ATPase_F1/V1/A1_a/bsu_nucl-bd"/>
</dbReference>
<accession>A0A4U1I7Z5</accession>
<sequence length="443" mass="46951">MTNSRRPDHPFVAAIRNVDPVRRIGAVTRVMPTFIEADGPGAPLGSLCSIGRDNEAPVLAEIVNVELGRVTLAPYAPVASTRVGDEVRALRLGANVPVGPAYLGRVIDPLGRPLDGGAPFGAPAAHWPLAGAATAPLDRVSPGTPLATGIRALDALLTLGVGQRAGIFAGSGVGKTTLLGSLARHIEADVCVLCLVGERGREAEEFWSRTLSDAARARSTMVVATSDQPAVMRARSVLVALSIAEYFRAQGQHVLLMLDSVTRYALALREIGLAAGEPPTVRAYTPSVFAALPKIVERCGALKPGGAITALMTVLTETDEIDDPMAETMRALLDGHIVLTRELAERGHFPAIQVPRSVSRVFQHVANAEQRALAADAVAQLALYESSKTLVESGLYAAGSNPELDRALRLRPELIAFLRQDTETAVPREEAIARLGALLKERR</sequence>
<dbReference type="EMBL" id="SWJE01000005">
    <property type="protein sequence ID" value="TKC89457.1"/>
    <property type="molecule type" value="Genomic_DNA"/>
</dbReference>
<dbReference type="GO" id="GO:0030254">
    <property type="term" value="P:protein secretion by the type III secretion system"/>
    <property type="evidence" value="ECO:0007669"/>
    <property type="project" value="InterPro"/>
</dbReference>
<keyword evidence="2" id="KW-0813">Transport</keyword>
<dbReference type="InterPro" id="IPR027417">
    <property type="entry name" value="P-loop_NTPase"/>
</dbReference>
<evidence type="ECO:0000313" key="10">
    <source>
        <dbReference type="Proteomes" id="UP000305539"/>
    </source>
</evidence>
<dbReference type="InterPro" id="IPR003593">
    <property type="entry name" value="AAA+_ATPase"/>
</dbReference>
<evidence type="ECO:0000256" key="6">
    <source>
        <dbReference type="ARBA" id="ARBA00022927"/>
    </source>
</evidence>
<evidence type="ECO:0000256" key="7">
    <source>
        <dbReference type="ARBA" id="ARBA00022967"/>
    </source>
</evidence>
<comment type="caution">
    <text evidence="9">The sequence shown here is derived from an EMBL/GenBank/DDBJ whole genome shotgun (WGS) entry which is preliminary data.</text>
</comment>
<dbReference type="PANTHER" id="PTHR15184:SF9">
    <property type="entry name" value="SPI-1 TYPE 3 SECRETION SYSTEM ATPASE"/>
    <property type="match status" value="1"/>
</dbReference>
<keyword evidence="6" id="KW-0653">Protein transport</keyword>
<organism evidence="9 10">
    <name type="scientific">Trinickia terrae</name>
    <dbReference type="NCBI Taxonomy" id="2571161"/>
    <lineage>
        <taxon>Bacteria</taxon>
        <taxon>Pseudomonadati</taxon>
        <taxon>Pseudomonadota</taxon>
        <taxon>Betaproteobacteria</taxon>
        <taxon>Burkholderiales</taxon>
        <taxon>Burkholderiaceae</taxon>
        <taxon>Trinickia</taxon>
    </lineage>
</organism>
<dbReference type="GO" id="GO:0005737">
    <property type="term" value="C:cytoplasm"/>
    <property type="evidence" value="ECO:0007669"/>
    <property type="project" value="UniProtKB-SubCell"/>
</dbReference>
<feature type="domain" description="AAA+ ATPase" evidence="8">
    <location>
        <begin position="161"/>
        <end position="343"/>
    </location>
</feature>
<keyword evidence="3" id="KW-0963">Cytoplasm</keyword>
<proteinExistence type="predicted"/>
<evidence type="ECO:0000256" key="5">
    <source>
        <dbReference type="ARBA" id="ARBA00022840"/>
    </source>
</evidence>